<dbReference type="InterPro" id="IPR000222">
    <property type="entry name" value="PP2C_BS"/>
</dbReference>
<feature type="compositionally biased region" description="Low complexity" evidence="11">
    <location>
        <begin position="453"/>
        <end position="466"/>
    </location>
</feature>
<keyword evidence="12" id="KW-1133">Transmembrane helix</keyword>
<comment type="catalytic activity">
    <reaction evidence="9">
        <text>O-phospho-L-threonyl-[protein] + H2O = L-threonyl-[protein] + phosphate</text>
        <dbReference type="Rhea" id="RHEA:47004"/>
        <dbReference type="Rhea" id="RHEA-COMP:11060"/>
        <dbReference type="Rhea" id="RHEA-COMP:11605"/>
        <dbReference type="ChEBI" id="CHEBI:15377"/>
        <dbReference type="ChEBI" id="CHEBI:30013"/>
        <dbReference type="ChEBI" id="CHEBI:43474"/>
        <dbReference type="ChEBI" id="CHEBI:61977"/>
        <dbReference type="EC" id="3.1.3.16"/>
    </reaction>
    <physiologicalReaction direction="left-to-right" evidence="9">
        <dbReference type="Rhea" id="RHEA:47005"/>
    </physiologicalReaction>
</comment>
<dbReference type="Proteomes" id="UP000717515">
    <property type="component" value="Unassembled WGS sequence"/>
</dbReference>
<dbReference type="EMBL" id="JAIFTL010000119">
    <property type="protein sequence ID" value="KAG9323015.1"/>
    <property type="molecule type" value="Genomic_DNA"/>
</dbReference>
<evidence type="ECO:0000256" key="6">
    <source>
        <dbReference type="ARBA" id="ARBA00022801"/>
    </source>
</evidence>
<evidence type="ECO:0000256" key="11">
    <source>
        <dbReference type="SAM" id="MobiDB-lite"/>
    </source>
</evidence>
<feature type="compositionally biased region" description="Acidic residues" evidence="11">
    <location>
        <begin position="415"/>
        <end position="425"/>
    </location>
</feature>
<evidence type="ECO:0000256" key="10">
    <source>
        <dbReference type="RuleBase" id="RU003465"/>
    </source>
</evidence>
<keyword evidence="5" id="KW-0479">Metal-binding</keyword>
<feature type="domain" description="PPM-type phosphatase" evidence="13">
    <location>
        <begin position="117"/>
        <end position="382"/>
    </location>
</feature>
<evidence type="ECO:0000256" key="4">
    <source>
        <dbReference type="ARBA" id="ARBA00013081"/>
    </source>
</evidence>
<reference evidence="14" key="1">
    <citation type="submission" date="2021-07" db="EMBL/GenBank/DDBJ databases">
        <title>Draft genome of Mortierella alpina, strain LL118, isolated from an aspen leaf litter sample.</title>
        <authorList>
            <person name="Yang S."/>
            <person name="Vinatzer B.A."/>
        </authorList>
    </citation>
    <scope>NUCLEOTIDE SEQUENCE</scope>
    <source>
        <strain evidence="14">LL118</strain>
    </source>
</reference>
<dbReference type="FunFam" id="3.60.40.10:FF:000016">
    <property type="entry name" value="Protein phosphatase 2C"/>
    <property type="match status" value="1"/>
</dbReference>
<evidence type="ECO:0000259" key="13">
    <source>
        <dbReference type="PROSITE" id="PS51746"/>
    </source>
</evidence>
<dbReference type="CDD" id="cd00143">
    <property type="entry name" value="PP2Cc"/>
    <property type="match status" value="1"/>
</dbReference>
<dbReference type="PANTHER" id="PTHR13832">
    <property type="entry name" value="PROTEIN PHOSPHATASE 2C"/>
    <property type="match status" value="1"/>
</dbReference>
<proteinExistence type="inferred from homology"/>
<evidence type="ECO:0000256" key="1">
    <source>
        <dbReference type="ARBA" id="ARBA00001936"/>
    </source>
</evidence>
<dbReference type="InterPro" id="IPR001932">
    <property type="entry name" value="PPM-type_phosphatase-like_dom"/>
</dbReference>
<comment type="caution">
    <text evidence="14">The sequence shown here is derived from an EMBL/GenBank/DDBJ whole genome shotgun (WGS) entry which is preliminary data.</text>
</comment>
<comment type="cofactor">
    <cofactor evidence="1">
        <name>Mn(2+)</name>
        <dbReference type="ChEBI" id="CHEBI:29035"/>
    </cofactor>
</comment>
<dbReference type="InterPro" id="IPR036457">
    <property type="entry name" value="PPM-type-like_dom_sf"/>
</dbReference>
<keyword evidence="8" id="KW-0464">Manganese</keyword>
<evidence type="ECO:0000256" key="7">
    <source>
        <dbReference type="ARBA" id="ARBA00022912"/>
    </source>
</evidence>
<name>A0A9P8A440_MORAP</name>
<evidence type="ECO:0000313" key="14">
    <source>
        <dbReference type="EMBL" id="KAG9323015.1"/>
    </source>
</evidence>
<evidence type="ECO:0000313" key="15">
    <source>
        <dbReference type="Proteomes" id="UP000717515"/>
    </source>
</evidence>
<feature type="transmembrane region" description="Helical" evidence="12">
    <location>
        <begin position="79"/>
        <end position="98"/>
    </location>
</feature>
<feature type="compositionally biased region" description="Basic and acidic residues" evidence="11">
    <location>
        <begin position="435"/>
        <end position="452"/>
    </location>
</feature>
<evidence type="ECO:0000256" key="5">
    <source>
        <dbReference type="ARBA" id="ARBA00022723"/>
    </source>
</evidence>
<gene>
    <name evidence="14" type="ORF">KVV02_008083</name>
</gene>
<accession>A0A9P8A440</accession>
<dbReference type="SUPFAM" id="SSF81606">
    <property type="entry name" value="PP2C-like"/>
    <property type="match status" value="1"/>
</dbReference>
<evidence type="ECO:0000256" key="8">
    <source>
        <dbReference type="ARBA" id="ARBA00023211"/>
    </source>
</evidence>
<dbReference type="PROSITE" id="PS51746">
    <property type="entry name" value="PPM_2"/>
    <property type="match status" value="1"/>
</dbReference>
<dbReference type="Gene3D" id="3.60.40.10">
    <property type="entry name" value="PPM-type phosphatase domain"/>
    <property type="match status" value="1"/>
</dbReference>
<comment type="cofactor">
    <cofactor evidence="2">
        <name>Mg(2+)</name>
        <dbReference type="ChEBI" id="CHEBI:18420"/>
    </cofactor>
</comment>
<feature type="compositionally biased region" description="Basic and acidic residues" evidence="11">
    <location>
        <begin position="467"/>
        <end position="477"/>
    </location>
</feature>
<keyword evidence="12" id="KW-0472">Membrane</keyword>
<dbReference type="PROSITE" id="PS01032">
    <property type="entry name" value="PPM_1"/>
    <property type="match status" value="1"/>
</dbReference>
<sequence length="483" mass="52821">MENQYHLIVSDQCLVAHLILERTRSHLHFFFCQLAFDFLPSFSLAFCYCLCLLACSVFRSLSFHGASSPRSVVPMKDCFVCYFLVCLCGAFIICPSHPHRAAPVMDHETMISLTPNLCFFVCDMLSRLIAMEDAHTTLLEMENAEGTAFFAVYDGHGGANVAKYSGEGLHKRIVGDKAFAKGDYMAAIKNGFLEMDRALRYDPEYGGDSSGCTAITATITDKNVLYVGNAGDSRAVLGSDGAAIALSNDHKPVNKEESRRIIAAGGFVEYGRVNGSLALSRALGDFEFKMNGTLGPDDQIVTANPVIVEHKLTEDDEFLVLACDGIWDCMTSQEVITYVRKGIAEQIPLDVLCENTMDHCLASDSGMTGVGCDNMTMVIVAILNGKTLEEWYEHITKRVAVRLGPADSNIRANGDEDPEALEEQASESAQENLAEIEHTEETVDTKATERTEATVTSNTEDTTTEATPKDDKKEKQEGSVAEV</sequence>
<evidence type="ECO:0000256" key="2">
    <source>
        <dbReference type="ARBA" id="ARBA00001946"/>
    </source>
</evidence>
<organism evidence="14 15">
    <name type="scientific">Mortierella alpina</name>
    <name type="common">Oleaginous fungus</name>
    <name type="synonym">Mortierella renispora</name>
    <dbReference type="NCBI Taxonomy" id="64518"/>
    <lineage>
        <taxon>Eukaryota</taxon>
        <taxon>Fungi</taxon>
        <taxon>Fungi incertae sedis</taxon>
        <taxon>Mucoromycota</taxon>
        <taxon>Mortierellomycotina</taxon>
        <taxon>Mortierellomycetes</taxon>
        <taxon>Mortierellales</taxon>
        <taxon>Mortierellaceae</taxon>
        <taxon>Mortierella</taxon>
    </lineage>
</organism>
<evidence type="ECO:0000256" key="9">
    <source>
        <dbReference type="ARBA" id="ARBA00048832"/>
    </source>
</evidence>
<evidence type="ECO:0000256" key="12">
    <source>
        <dbReference type="SAM" id="Phobius"/>
    </source>
</evidence>
<dbReference type="Pfam" id="PF00481">
    <property type="entry name" value="PP2C"/>
    <property type="match status" value="1"/>
</dbReference>
<dbReference type="SMART" id="SM00332">
    <property type="entry name" value="PP2Cc"/>
    <property type="match status" value="1"/>
</dbReference>
<dbReference type="GO" id="GO:0046872">
    <property type="term" value="F:metal ion binding"/>
    <property type="evidence" value="ECO:0007669"/>
    <property type="project" value="UniProtKB-KW"/>
</dbReference>
<keyword evidence="6 10" id="KW-0378">Hydrolase</keyword>
<evidence type="ECO:0000256" key="3">
    <source>
        <dbReference type="ARBA" id="ARBA00006702"/>
    </source>
</evidence>
<dbReference type="GO" id="GO:0004722">
    <property type="term" value="F:protein serine/threonine phosphatase activity"/>
    <property type="evidence" value="ECO:0007669"/>
    <property type="project" value="UniProtKB-EC"/>
</dbReference>
<comment type="similarity">
    <text evidence="3 10">Belongs to the PP2C family.</text>
</comment>
<protein>
    <recommendedName>
        <fullName evidence="4">protein-serine/threonine phosphatase</fullName>
        <ecNumber evidence="4">3.1.3.16</ecNumber>
    </recommendedName>
</protein>
<feature type="region of interest" description="Disordered" evidence="11">
    <location>
        <begin position="407"/>
        <end position="483"/>
    </location>
</feature>
<feature type="transmembrane region" description="Helical" evidence="12">
    <location>
        <begin position="38"/>
        <end position="58"/>
    </location>
</feature>
<dbReference type="PANTHER" id="PTHR13832:SF565">
    <property type="entry name" value="AT28366P-RELATED"/>
    <property type="match status" value="1"/>
</dbReference>
<keyword evidence="12" id="KW-0812">Transmembrane</keyword>
<dbReference type="InterPro" id="IPR015655">
    <property type="entry name" value="PP2C"/>
</dbReference>
<keyword evidence="7 10" id="KW-0904">Protein phosphatase</keyword>
<dbReference type="EC" id="3.1.3.16" evidence="4"/>
<dbReference type="AlphaFoldDB" id="A0A9P8A440"/>